<dbReference type="Gene3D" id="3.90.180.10">
    <property type="entry name" value="Medium-chain alcohol dehydrogenases, catalytic domain"/>
    <property type="match status" value="1"/>
</dbReference>
<comment type="caution">
    <text evidence="3">The sequence shown here is derived from an EMBL/GenBank/DDBJ whole genome shotgun (WGS) entry which is preliminary data.</text>
</comment>
<evidence type="ECO:0000256" key="1">
    <source>
        <dbReference type="ARBA" id="ARBA00023002"/>
    </source>
</evidence>
<keyword evidence="1" id="KW-0560">Oxidoreductase</keyword>
<evidence type="ECO:0000313" key="4">
    <source>
        <dbReference type="Proteomes" id="UP000310314"/>
    </source>
</evidence>
<dbReference type="SMART" id="SM00829">
    <property type="entry name" value="PKS_ER"/>
    <property type="match status" value="1"/>
</dbReference>
<proteinExistence type="predicted"/>
<keyword evidence="4" id="KW-1185">Reference proteome</keyword>
<dbReference type="EMBL" id="VATY01000001">
    <property type="protein sequence ID" value="TMM58660.1"/>
    <property type="molecule type" value="Genomic_DNA"/>
</dbReference>
<dbReference type="InterPro" id="IPR020843">
    <property type="entry name" value="ER"/>
</dbReference>
<dbReference type="InterPro" id="IPR036291">
    <property type="entry name" value="NAD(P)-bd_dom_sf"/>
</dbReference>
<protein>
    <submittedName>
        <fullName evidence="3">NADP-dependent oxidoreductase</fullName>
    </submittedName>
</protein>
<name>A0A5S3PUN9_9FLAO</name>
<dbReference type="OrthoDB" id="9805663at2"/>
<dbReference type="InterPro" id="IPR013149">
    <property type="entry name" value="ADH-like_C"/>
</dbReference>
<dbReference type="SUPFAM" id="SSF50129">
    <property type="entry name" value="GroES-like"/>
    <property type="match status" value="1"/>
</dbReference>
<dbReference type="Pfam" id="PF00107">
    <property type="entry name" value="ADH_zinc_N"/>
    <property type="match status" value="1"/>
</dbReference>
<evidence type="ECO:0000259" key="2">
    <source>
        <dbReference type="SMART" id="SM00829"/>
    </source>
</evidence>
<dbReference type="Pfam" id="PF16884">
    <property type="entry name" value="ADH_N_2"/>
    <property type="match status" value="1"/>
</dbReference>
<dbReference type="PANTHER" id="PTHR43205:SF7">
    <property type="entry name" value="PROSTAGLANDIN REDUCTASE 1"/>
    <property type="match status" value="1"/>
</dbReference>
<organism evidence="3 4">
    <name type="scientific">Maribacter algarum</name>
    <name type="common">ex Zhang et al. 2020</name>
    <dbReference type="NCBI Taxonomy" id="2578118"/>
    <lineage>
        <taxon>Bacteria</taxon>
        <taxon>Pseudomonadati</taxon>
        <taxon>Bacteroidota</taxon>
        <taxon>Flavobacteriia</taxon>
        <taxon>Flavobacteriales</taxon>
        <taxon>Flavobacteriaceae</taxon>
        <taxon>Maribacter</taxon>
    </lineage>
</organism>
<gene>
    <name evidence="3" type="ORF">FEE95_04305</name>
</gene>
<dbReference type="PANTHER" id="PTHR43205">
    <property type="entry name" value="PROSTAGLANDIN REDUCTASE"/>
    <property type="match status" value="1"/>
</dbReference>
<dbReference type="InterPro" id="IPR011032">
    <property type="entry name" value="GroES-like_sf"/>
</dbReference>
<dbReference type="Proteomes" id="UP000310314">
    <property type="component" value="Unassembled WGS sequence"/>
</dbReference>
<feature type="domain" description="Enoyl reductase (ER)" evidence="2">
    <location>
        <begin position="14"/>
        <end position="329"/>
    </location>
</feature>
<accession>A0A5S3PUN9</accession>
<dbReference type="FunFam" id="3.40.50.720:FF:000121">
    <property type="entry name" value="Prostaglandin reductase 2"/>
    <property type="match status" value="1"/>
</dbReference>
<dbReference type="Gene3D" id="3.40.50.720">
    <property type="entry name" value="NAD(P)-binding Rossmann-like Domain"/>
    <property type="match status" value="1"/>
</dbReference>
<dbReference type="RefSeq" id="WP_138656592.1">
    <property type="nucleotide sequence ID" value="NZ_VATY01000001.1"/>
</dbReference>
<dbReference type="InterPro" id="IPR045010">
    <property type="entry name" value="MDR_fam"/>
</dbReference>
<dbReference type="AlphaFoldDB" id="A0A5S3PUN9"/>
<dbReference type="InterPro" id="IPR041694">
    <property type="entry name" value="ADH_N_2"/>
</dbReference>
<dbReference type="SUPFAM" id="SSF51735">
    <property type="entry name" value="NAD(P)-binding Rossmann-fold domains"/>
    <property type="match status" value="1"/>
</dbReference>
<evidence type="ECO:0000313" key="3">
    <source>
        <dbReference type="EMBL" id="TMM58660.1"/>
    </source>
</evidence>
<sequence length="331" mass="35618">MTNTIVTLESRPTGAIQESNFGMKTEEIRELNDGEFLVAIEALSMDPAIRGWMNAGTTYIKGIELGTVMRSFSAGKVIQSKNDAFKVGDYVEGMLGAQSHAISDGSGMRIIDVSKSKLTHHLGVLGMPGMTAYFGLLRRGEPKAGDVIYISAASGVVGSTVGQIAKIKGCTVIGSAGSDAKCKFLIDECGFDYTINYKTENLDAKLKEYAPNGIHIFYDNVGGDTLNTALANLAQGARVVICGAISQYNDMANIQGPANYMKIVTARGYMTGIIVFDFVKEWPAAANEIAGWIADGKINVKEHIVESLENYFSTLQMLYTGENFGKLILTV</sequence>
<dbReference type="GO" id="GO:0016628">
    <property type="term" value="F:oxidoreductase activity, acting on the CH-CH group of donors, NAD or NADP as acceptor"/>
    <property type="evidence" value="ECO:0007669"/>
    <property type="project" value="InterPro"/>
</dbReference>
<dbReference type="CDD" id="cd05288">
    <property type="entry name" value="PGDH"/>
    <property type="match status" value="1"/>
</dbReference>
<reference evidence="3 4" key="1">
    <citation type="submission" date="2019-05" db="EMBL/GenBank/DDBJ databases">
        <authorList>
            <person name="Zhang J.-Y."/>
            <person name="Feg X."/>
            <person name="Du Z.-J."/>
        </authorList>
    </citation>
    <scope>NUCLEOTIDE SEQUENCE [LARGE SCALE GENOMIC DNA]</scope>
    <source>
        <strain evidence="3 4">RZ26</strain>
    </source>
</reference>